<reference evidence="2" key="2">
    <citation type="submission" date="2018-08" db="UniProtKB">
        <authorList>
            <consortium name="EnsemblPlants"/>
        </authorList>
    </citation>
    <scope>IDENTIFICATION</scope>
    <source>
        <strain evidence="2">Yugu1</strain>
    </source>
</reference>
<dbReference type="InParanoid" id="K3ZYQ5"/>
<dbReference type="HOGENOM" id="CLU_2709491_0_0_1"/>
<evidence type="ECO:0000313" key="2">
    <source>
        <dbReference type="EnsemblPlants" id="KQL23726"/>
    </source>
</evidence>
<dbReference type="Proteomes" id="UP000004995">
    <property type="component" value="Unassembled WGS sequence"/>
</dbReference>
<reference evidence="3" key="1">
    <citation type="journal article" date="2012" name="Nat. Biotechnol.">
        <title>Reference genome sequence of the model plant Setaria.</title>
        <authorList>
            <person name="Bennetzen J.L."/>
            <person name="Schmutz J."/>
            <person name="Wang H."/>
            <person name="Percifield R."/>
            <person name="Hawkins J."/>
            <person name="Pontaroli A.C."/>
            <person name="Estep M."/>
            <person name="Feng L."/>
            <person name="Vaughn J.N."/>
            <person name="Grimwood J."/>
            <person name="Jenkins J."/>
            <person name="Barry K."/>
            <person name="Lindquist E."/>
            <person name="Hellsten U."/>
            <person name="Deshpande S."/>
            <person name="Wang X."/>
            <person name="Wu X."/>
            <person name="Mitros T."/>
            <person name="Triplett J."/>
            <person name="Yang X."/>
            <person name="Ye C.Y."/>
            <person name="Mauro-Herrera M."/>
            <person name="Wang L."/>
            <person name="Li P."/>
            <person name="Sharma M."/>
            <person name="Sharma R."/>
            <person name="Ronald P.C."/>
            <person name="Panaud O."/>
            <person name="Kellogg E.A."/>
            <person name="Brutnell T.P."/>
            <person name="Doust A.N."/>
            <person name="Tuskan G.A."/>
            <person name="Rokhsar D."/>
            <person name="Devos K.M."/>
        </authorList>
    </citation>
    <scope>NUCLEOTIDE SEQUENCE [LARGE SCALE GENOMIC DNA]</scope>
    <source>
        <strain evidence="3">cv. Yugu1</strain>
    </source>
</reference>
<accession>K3ZYQ5</accession>
<dbReference type="Gramene" id="KQL23726">
    <property type="protein sequence ID" value="KQL23726"/>
    <property type="gene ID" value="SETIT_031737mg"/>
</dbReference>
<dbReference type="EMBL" id="AGNK02000911">
    <property type="status" value="NOT_ANNOTATED_CDS"/>
    <property type="molecule type" value="Genomic_DNA"/>
</dbReference>
<keyword evidence="1" id="KW-1133">Transmembrane helix</keyword>
<sequence length="73" mass="8405">MEPYRTHACGKIQEYSSGAAYVKLTCTKHQYKNAQANHQLERRPMNHTKLRLAMVVLAIHYSTASILFNLLSR</sequence>
<keyword evidence="1" id="KW-0472">Membrane</keyword>
<dbReference type="AlphaFoldDB" id="K3ZYQ5"/>
<name>K3ZYQ5_SETIT</name>
<proteinExistence type="predicted"/>
<keyword evidence="3" id="KW-1185">Reference proteome</keyword>
<protein>
    <submittedName>
        <fullName evidence="2">Uncharacterized protein</fullName>
    </submittedName>
</protein>
<evidence type="ECO:0000256" key="1">
    <source>
        <dbReference type="SAM" id="Phobius"/>
    </source>
</evidence>
<dbReference type="EnsemblPlants" id="KQL23726">
    <property type="protein sequence ID" value="KQL23726"/>
    <property type="gene ID" value="SETIT_031737mg"/>
</dbReference>
<keyword evidence="1" id="KW-0812">Transmembrane</keyword>
<feature type="transmembrane region" description="Helical" evidence="1">
    <location>
        <begin position="52"/>
        <end position="71"/>
    </location>
</feature>
<evidence type="ECO:0000313" key="3">
    <source>
        <dbReference type="Proteomes" id="UP000004995"/>
    </source>
</evidence>
<organism evidence="2 3">
    <name type="scientific">Setaria italica</name>
    <name type="common">Foxtail millet</name>
    <name type="synonym">Panicum italicum</name>
    <dbReference type="NCBI Taxonomy" id="4555"/>
    <lineage>
        <taxon>Eukaryota</taxon>
        <taxon>Viridiplantae</taxon>
        <taxon>Streptophyta</taxon>
        <taxon>Embryophyta</taxon>
        <taxon>Tracheophyta</taxon>
        <taxon>Spermatophyta</taxon>
        <taxon>Magnoliopsida</taxon>
        <taxon>Liliopsida</taxon>
        <taxon>Poales</taxon>
        <taxon>Poaceae</taxon>
        <taxon>PACMAD clade</taxon>
        <taxon>Panicoideae</taxon>
        <taxon>Panicodae</taxon>
        <taxon>Paniceae</taxon>
        <taxon>Cenchrinae</taxon>
        <taxon>Setaria</taxon>
    </lineage>
</organism>